<dbReference type="EMBL" id="CP071060">
    <property type="protein sequence ID" value="QSI78918.1"/>
    <property type="molecule type" value="Genomic_DNA"/>
</dbReference>
<gene>
    <name evidence="2" type="ORF">JY500_10025</name>
</gene>
<evidence type="ECO:0000313" key="3">
    <source>
        <dbReference type="Proteomes" id="UP000663570"/>
    </source>
</evidence>
<evidence type="ECO:0000259" key="1">
    <source>
        <dbReference type="PROSITE" id="PS51186"/>
    </source>
</evidence>
<dbReference type="Proteomes" id="UP000663570">
    <property type="component" value="Chromosome"/>
</dbReference>
<organism evidence="2 3">
    <name type="scientific">Niveibacterium microcysteis</name>
    <dbReference type="NCBI Taxonomy" id="2811415"/>
    <lineage>
        <taxon>Bacteria</taxon>
        <taxon>Pseudomonadati</taxon>
        <taxon>Pseudomonadota</taxon>
        <taxon>Betaproteobacteria</taxon>
        <taxon>Rhodocyclales</taxon>
        <taxon>Rhodocyclaceae</taxon>
        <taxon>Niveibacterium</taxon>
    </lineage>
</organism>
<proteinExistence type="predicted"/>
<feature type="domain" description="N-acetyltransferase" evidence="1">
    <location>
        <begin position="32"/>
        <end position="190"/>
    </location>
</feature>
<sequence length="241" mass="26656">MQATLREATTYSIHAYPAHLINSISLRRGRRATLRPVLPQDAPLEQKFVATLSQGARFNRFHGNLCGLSEKVAAQITCIDYVRQMGFVVTLPEGDEEVVIADACYVLSDDGDTAEFAIAVSDTWQRQGLGSQLIDALCDAARRGGARWLYGEVLASNTSMLGLMIRCGFTVRPHPGDERLVRVERSVTGPAKTRRTARRPNRLLAALNHALPRWLQRVQGITASPTPSGRSYERQLLGRVM</sequence>
<protein>
    <submittedName>
        <fullName evidence="2">GNAT family N-acetyltransferase</fullName>
    </submittedName>
</protein>
<dbReference type="CDD" id="cd04301">
    <property type="entry name" value="NAT_SF"/>
    <property type="match status" value="1"/>
</dbReference>
<evidence type="ECO:0000313" key="2">
    <source>
        <dbReference type="EMBL" id="QSI78918.1"/>
    </source>
</evidence>
<accession>A0ABX7MCG7</accession>
<dbReference type="PROSITE" id="PS51186">
    <property type="entry name" value="GNAT"/>
    <property type="match status" value="1"/>
</dbReference>
<name>A0ABX7MCG7_9RHOO</name>
<reference evidence="2 3" key="1">
    <citation type="submission" date="2021-02" db="EMBL/GenBank/DDBJ databases">
        <title>Niveibacterium changnyeongensis HC41.</title>
        <authorList>
            <person name="Kang M."/>
        </authorList>
    </citation>
    <scope>NUCLEOTIDE SEQUENCE [LARGE SCALE GENOMIC DNA]</scope>
    <source>
        <strain evidence="2 3">HC41</strain>
    </source>
</reference>
<dbReference type="InterPro" id="IPR016181">
    <property type="entry name" value="Acyl_CoA_acyltransferase"/>
</dbReference>
<dbReference type="Pfam" id="PF00583">
    <property type="entry name" value="Acetyltransf_1"/>
    <property type="match status" value="1"/>
</dbReference>
<dbReference type="InterPro" id="IPR000182">
    <property type="entry name" value="GNAT_dom"/>
</dbReference>
<dbReference type="SUPFAM" id="SSF55729">
    <property type="entry name" value="Acyl-CoA N-acyltransferases (Nat)"/>
    <property type="match status" value="1"/>
</dbReference>
<keyword evidence="3" id="KW-1185">Reference proteome</keyword>
<dbReference type="RefSeq" id="WP_206256251.1">
    <property type="nucleotide sequence ID" value="NZ_CP071060.1"/>
</dbReference>
<dbReference type="Gene3D" id="3.40.630.30">
    <property type="match status" value="1"/>
</dbReference>